<dbReference type="Pfam" id="PF08448">
    <property type="entry name" value="PAS_4"/>
    <property type="match status" value="1"/>
</dbReference>
<dbReference type="SUPFAM" id="SSF53850">
    <property type="entry name" value="Periplasmic binding protein-like II"/>
    <property type="match status" value="1"/>
</dbReference>
<evidence type="ECO:0000313" key="9">
    <source>
        <dbReference type="Proteomes" id="UP000273643"/>
    </source>
</evidence>
<dbReference type="SUPFAM" id="SSF141868">
    <property type="entry name" value="EAL domain-like"/>
    <property type="match status" value="1"/>
</dbReference>
<dbReference type="Gene3D" id="3.40.190.10">
    <property type="entry name" value="Periplasmic binding protein-like II"/>
    <property type="match status" value="2"/>
</dbReference>
<dbReference type="Proteomes" id="UP000273643">
    <property type="component" value="Unassembled WGS sequence"/>
</dbReference>
<proteinExistence type="predicted"/>
<evidence type="ECO:0000259" key="4">
    <source>
        <dbReference type="PROSITE" id="PS50112"/>
    </source>
</evidence>
<dbReference type="InterPro" id="IPR000160">
    <property type="entry name" value="GGDEF_dom"/>
</dbReference>
<dbReference type="PROSITE" id="PS50112">
    <property type="entry name" value="PAS"/>
    <property type="match status" value="1"/>
</dbReference>
<dbReference type="InterPro" id="IPR029787">
    <property type="entry name" value="Nucleotide_cyclase"/>
</dbReference>
<dbReference type="InterPro" id="IPR035965">
    <property type="entry name" value="PAS-like_dom_sf"/>
</dbReference>
<dbReference type="InterPro" id="IPR000700">
    <property type="entry name" value="PAS-assoc_C"/>
</dbReference>
<dbReference type="InterPro" id="IPR035919">
    <property type="entry name" value="EAL_sf"/>
</dbReference>
<dbReference type="AlphaFoldDB" id="A0A3N1NT63"/>
<dbReference type="Pfam" id="PF00990">
    <property type="entry name" value="GGDEF"/>
    <property type="match status" value="1"/>
</dbReference>
<dbReference type="PANTHER" id="PTHR44757:SF2">
    <property type="entry name" value="BIOFILM ARCHITECTURE MAINTENANCE PROTEIN MBAA"/>
    <property type="match status" value="1"/>
</dbReference>
<dbReference type="SMART" id="SM00267">
    <property type="entry name" value="GGDEF"/>
    <property type="match status" value="1"/>
</dbReference>
<feature type="domain" description="PAC" evidence="5">
    <location>
        <begin position="386"/>
        <end position="438"/>
    </location>
</feature>
<dbReference type="Gene3D" id="3.30.70.270">
    <property type="match status" value="1"/>
</dbReference>
<evidence type="ECO:0000256" key="2">
    <source>
        <dbReference type="ARBA" id="ARBA00022636"/>
    </source>
</evidence>
<feature type="domain" description="GGDEF" evidence="7">
    <location>
        <begin position="470"/>
        <end position="608"/>
    </location>
</feature>
<dbReference type="InterPro" id="IPR052155">
    <property type="entry name" value="Biofilm_reg_signaling"/>
</dbReference>
<dbReference type="SMART" id="SM00052">
    <property type="entry name" value="EAL"/>
    <property type="match status" value="1"/>
</dbReference>
<dbReference type="EC" id="3.1.4.52" evidence="1"/>
<dbReference type="InterPro" id="IPR013656">
    <property type="entry name" value="PAS_4"/>
</dbReference>
<keyword evidence="2" id="KW-0973">c-di-GMP</keyword>
<dbReference type="InterPro" id="IPR001633">
    <property type="entry name" value="EAL_dom"/>
</dbReference>
<feature type="transmembrane region" description="Helical" evidence="3">
    <location>
        <begin position="276"/>
        <end position="298"/>
    </location>
</feature>
<dbReference type="PROSITE" id="PS50883">
    <property type="entry name" value="EAL"/>
    <property type="match status" value="1"/>
</dbReference>
<dbReference type="InterPro" id="IPR001638">
    <property type="entry name" value="Solute-binding_3/MltF_N"/>
</dbReference>
<dbReference type="PANTHER" id="PTHR44757">
    <property type="entry name" value="DIGUANYLATE CYCLASE DGCP"/>
    <property type="match status" value="1"/>
</dbReference>
<evidence type="ECO:0000256" key="1">
    <source>
        <dbReference type="ARBA" id="ARBA00012282"/>
    </source>
</evidence>
<dbReference type="SMART" id="SM00062">
    <property type="entry name" value="PBPb"/>
    <property type="match status" value="1"/>
</dbReference>
<organism evidence="8 9">
    <name type="scientific">Marinimicrobium koreense</name>
    <dbReference type="NCBI Taxonomy" id="306545"/>
    <lineage>
        <taxon>Bacteria</taxon>
        <taxon>Pseudomonadati</taxon>
        <taxon>Pseudomonadota</taxon>
        <taxon>Gammaproteobacteria</taxon>
        <taxon>Cellvibrionales</taxon>
        <taxon>Cellvibrionaceae</taxon>
        <taxon>Marinimicrobium</taxon>
    </lineage>
</organism>
<sequence>MRLGNLGLEMPRRWGRRAGLLLLACVFALPVMAAESRSEPEAPHLRVGVYENPPKIFLSETGEPSGILGDLLLHIAEQEGWQLEPVACLWQACLSALANGEIDLMPDVALTPSRATRFDFHEVPALLSWSQIYVAAGAEQPTSLLELQGRRLAVLQGSVQHDYLMTFFSGMELPVQWVLVDSLEAGFQAVLDQQADAVAANQFYGDQRAQGTDLVRAPVVFLPSRLYYAVTPGRLPKVLTTIDDYLDLWRNDPGSLYFETLRRWEPRRESGPLPTWLWWSLAGLSAMLLAALLFSALLRRQVQRQTQQLQKSEQKLSTILNSVQAHIYIKGTDLRYQYVNQKVADLLGASPDAIVGSRDEDFFDAETARLLKENDSRVLLRGERFSNEEVSRFKGCESPRVFLSEKLPLRTPSGEIYALCGISTDITEHREIQEQLHQLSFFDALTGLPNRRLLLDRVRHGLFSSSRTGYDGALVLLDLDSFKSVNDSLGHDAGDQLLCAVAERIQCKLSATDTLARFGADEFVVLLEDLALQPDRAVVAVRNRADEWLTALAEPFELGGAPYVISVSLGVALFSDAGEDTDTLLKGADLALQASKRLGHNRLQFFNPAMQVAINRRTQLEGALRQAIESRRLALHLQPQVNTRGEVVAMEALARWEHPELGMISPAEFIPLAESTGLIVPLGEWVLEQACAYLADWQGDELLKGVVLAVNISPAQFRHPNFVDHLENTLDASGCPPERLELEVTESLLIDELDQVIERMESLRAHGIRFALDDFGTGYASLSYLKRLPLQLLKVDQSFVRDLLTDPNDEAIVRTIIALGQSLDLEVLAEGVETEAQARRLEALGCTFLQGYLYGKPAPLEQWRKDQRLAVTPLN</sequence>
<dbReference type="Gene3D" id="3.20.20.450">
    <property type="entry name" value="EAL domain"/>
    <property type="match status" value="1"/>
</dbReference>
<dbReference type="CDD" id="cd01948">
    <property type="entry name" value="EAL"/>
    <property type="match status" value="1"/>
</dbReference>
<name>A0A3N1NT63_9GAMM</name>
<comment type="caution">
    <text evidence="8">The sequence shown here is derived from an EMBL/GenBank/DDBJ whole genome shotgun (WGS) entry which is preliminary data.</text>
</comment>
<dbReference type="NCBIfam" id="TIGR00229">
    <property type="entry name" value="sensory_box"/>
    <property type="match status" value="1"/>
</dbReference>
<dbReference type="Pfam" id="PF00563">
    <property type="entry name" value="EAL"/>
    <property type="match status" value="1"/>
</dbReference>
<dbReference type="EMBL" id="RJUK01000003">
    <property type="protein sequence ID" value="ROQ18157.1"/>
    <property type="molecule type" value="Genomic_DNA"/>
</dbReference>
<keyword evidence="3" id="KW-1133">Transmembrane helix</keyword>
<evidence type="ECO:0000259" key="6">
    <source>
        <dbReference type="PROSITE" id="PS50883"/>
    </source>
</evidence>
<protein>
    <recommendedName>
        <fullName evidence="1">cyclic-guanylate-specific phosphodiesterase</fullName>
        <ecNumber evidence="1">3.1.4.52</ecNumber>
    </recommendedName>
</protein>
<dbReference type="InterPro" id="IPR043128">
    <property type="entry name" value="Rev_trsase/Diguanyl_cyclase"/>
</dbReference>
<dbReference type="GO" id="GO:0071111">
    <property type="term" value="F:cyclic-guanylate-specific phosphodiesterase activity"/>
    <property type="evidence" value="ECO:0007669"/>
    <property type="project" value="UniProtKB-EC"/>
</dbReference>
<gene>
    <name evidence="8" type="ORF">EDC38_3131</name>
</gene>
<dbReference type="PROSITE" id="PS50887">
    <property type="entry name" value="GGDEF"/>
    <property type="match status" value="1"/>
</dbReference>
<dbReference type="FunFam" id="3.20.20.450:FF:000001">
    <property type="entry name" value="Cyclic di-GMP phosphodiesterase yahA"/>
    <property type="match status" value="1"/>
</dbReference>
<accession>A0A3N1NT63</accession>
<evidence type="ECO:0000256" key="3">
    <source>
        <dbReference type="SAM" id="Phobius"/>
    </source>
</evidence>
<reference evidence="8 9" key="1">
    <citation type="submission" date="2018-11" db="EMBL/GenBank/DDBJ databases">
        <title>Genomic Encyclopedia of Type Strains, Phase IV (KMG-IV): sequencing the most valuable type-strain genomes for metagenomic binning, comparative biology and taxonomic classification.</title>
        <authorList>
            <person name="Goeker M."/>
        </authorList>
    </citation>
    <scope>NUCLEOTIDE SEQUENCE [LARGE SCALE GENOMIC DNA]</scope>
    <source>
        <strain evidence="8 9">DSM 16974</strain>
    </source>
</reference>
<dbReference type="InterPro" id="IPR000014">
    <property type="entry name" value="PAS"/>
</dbReference>
<feature type="domain" description="PAS" evidence="4">
    <location>
        <begin position="312"/>
        <end position="382"/>
    </location>
</feature>
<dbReference type="PROSITE" id="PS50113">
    <property type="entry name" value="PAC"/>
    <property type="match status" value="1"/>
</dbReference>
<dbReference type="CDD" id="cd01949">
    <property type="entry name" value="GGDEF"/>
    <property type="match status" value="1"/>
</dbReference>
<dbReference type="NCBIfam" id="TIGR00254">
    <property type="entry name" value="GGDEF"/>
    <property type="match status" value="1"/>
</dbReference>
<evidence type="ECO:0000313" key="8">
    <source>
        <dbReference type="EMBL" id="ROQ18157.1"/>
    </source>
</evidence>
<evidence type="ECO:0000259" key="7">
    <source>
        <dbReference type="PROSITE" id="PS50887"/>
    </source>
</evidence>
<keyword evidence="9" id="KW-1185">Reference proteome</keyword>
<dbReference type="SUPFAM" id="SSF55073">
    <property type="entry name" value="Nucleotide cyclase"/>
    <property type="match status" value="1"/>
</dbReference>
<dbReference type="Gene3D" id="3.30.450.20">
    <property type="entry name" value="PAS domain"/>
    <property type="match status" value="1"/>
</dbReference>
<dbReference type="SUPFAM" id="SSF55785">
    <property type="entry name" value="PYP-like sensor domain (PAS domain)"/>
    <property type="match status" value="1"/>
</dbReference>
<keyword evidence="3" id="KW-0472">Membrane</keyword>
<evidence type="ECO:0000259" key="5">
    <source>
        <dbReference type="PROSITE" id="PS50113"/>
    </source>
</evidence>
<keyword evidence="3" id="KW-0812">Transmembrane</keyword>
<feature type="domain" description="EAL" evidence="6">
    <location>
        <begin position="617"/>
        <end position="871"/>
    </location>
</feature>